<comment type="miscellaneous">
    <text evidence="9">This enzyme catalyzes only one turnover and therefore is not strictly catalytic. According to one definition, an enzyme is a biocatalyst that acts repeatedly and over many reaction cycles.</text>
</comment>
<dbReference type="SUPFAM" id="SSF46767">
    <property type="entry name" value="Methylated DNA-protein cysteine methyltransferase, C-terminal domain"/>
    <property type="match status" value="1"/>
</dbReference>
<keyword evidence="7 9" id="KW-0234">DNA repair</keyword>
<evidence type="ECO:0000256" key="3">
    <source>
        <dbReference type="ARBA" id="ARBA00022490"/>
    </source>
</evidence>
<dbReference type="EMBL" id="CP000413">
    <property type="protein sequence ID" value="ABJ59654.1"/>
    <property type="molecule type" value="Genomic_DNA"/>
</dbReference>
<dbReference type="KEGG" id="lga:LGAS_0245"/>
<dbReference type="HAMAP" id="MF_00772">
    <property type="entry name" value="OGT"/>
    <property type="match status" value="1"/>
</dbReference>
<feature type="domain" description="Methylated-DNA-[protein]-cysteine S-methyltransferase DNA binding" evidence="10">
    <location>
        <begin position="78"/>
        <end position="161"/>
    </location>
</feature>
<protein>
    <recommendedName>
        <fullName evidence="9">Methylated-DNA--protein-cysteine methyltransferase</fullName>
        <ecNumber evidence="9">2.1.1.63</ecNumber>
    </recommendedName>
    <alternativeName>
        <fullName evidence="9">6-O-methylguanine-DNA methyltransferase</fullName>
        <shortName evidence="9">MGMT</shortName>
    </alternativeName>
    <alternativeName>
        <fullName evidence="9">O-6-methylguanine-DNA-alkyltransferase</fullName>
    </alternativeName>
</protein>
<dbReference type="GO" id="GO:0005737">
    <property type="term" value="C:cytoplasm"/>
    <property type="evidence" value="ECO:0007669"/>
    <property type="project" value="UniProtKB-SubCell"/>
</dbReference>
<dbReference type="InterPro" id="IPR001497">
    <property type="entry name" value="MethylDNA_cys_MeTrfase_AS"/>
</dbReference>
<dbReference type="PROSITE" id="PS00374">
    <property type="entry name" value="MGMT"/>
    <property type="match status" value="1"/>
</dbReference>
<name>A0A830PM69_LACGA</name>
<evidence type="ECO:0000256" key="9">
    <source>
        <dbReference type="HAMAP-Rule" id="MF_00772"/>
    </source>
</evidence>
<dbReference type="SUPFAM" id="SSF53155">
    <property type="entry name" value="Methylated DNA-protein cysteine methyltransferase domain"/>
    <property type="match status" value="1"/>
</dbReference>
<keyword evidence="6 9" id="KW-0227">DNA damage</keyword>
<proteinExistence type="inferred from homology"/>
<dbReference type="PANTHER" id="PTHR10815">
    <property type="entry name" value="METHYLATED-DNA--PROTEIN-CYSTEINE METHYLTRANSFERASE"/>
    <property type="match status" value="1"/>
</dbReference>
<dbReference type="Proteomes" id="UP000000664">
    <property type="component" value="Chromosome"/>
</dbReference>
<dbReference type="AlphaFoldDB" id="A0A830PM69"/>
<keyword evidence="5 9" id="KW-0808">Transferase</keyword>
<dbReference type="CDD" id="cd06445">
    <property type="entry name" value="ATase"/>
    <property type="match status" value="1"/>
</dbReference>
<feature type="domain" description="Methylguanine DNA methyltransferase ribonuclease-like" evidence="11">
    <location>
        <begin position="5"/>
        <end position="71"/>
    </location>
</feature>
<reference evidence="12 13" key="1">
    <citation type="journal article" date="2006" name="Proc. Natl. Acad. Sci. U.S.A.">
        <title>Comparative genomics of the lactic acid bacteria.</title>
        <authorList>
            <person name="Makarova K."/>
            <person name="Slesarev A."/>
            <person name="Wolf Y."/>
            <person name="Sorokin A."/>
            <person name="Mirkin B."/>
            <person name="Koonin E."/>
            <person name="Pavlov A."/>
            <person name="Pavlova N."/>
            <person name="Karamychev V."/>
            <person name="Polouchine N."/>
            <person name="Shakhova V."/>
            <person name="Grigoriev I."/>
            <person name="Lou Y."/>
            <person name="Rohksar D."/>
            <person name="Lucas S."/>
            <person name="Huang K."/>
            <person name="Goodstein D.M."/>
            <person name="Hawkins T."/>
            <person name="Plengvidhya V."/>
            <person name="Welker D."/>
            <person name="Hughes J."/>
            <person name="Goh Y."/>
            <person name="Benson A."/>
            <person name="Baldwin K."/>
            <person name="Lee J.H."/>
            <person name="Diaz-Muniz I."/>
            <person name="Dosti B."/>
            <person name="Smeianov V."/>
            <person name="Wechter W."/>
            <person name="Barabote R."/>
            <person name="Lorca G."/>
            <person name="Altermann E."/>
            <person name="Barrangou R."/>
            <person name="Ganesan B."/>
            <person name="Xie Y."/>
            <person name="Rawsthorne H."/>
            <person name="Tamir D."/>
            <person name="Parker C."/>
            <person name="Breidt F."/>
            <person name="Broadbent J."/>
            <person name="Hutkins R."/>
            <person name="O'Sullivan D."/>
            <person name="Steele J."/>
            <person name="Unlu G."/>
            <person name="Saier M."/>
            <person name="Klaenhammer T."/>
            <person name="Richardson P."/>
            <person name="Kozyavkin S."/>
            <person name="Weimer B."/>
            <person name="Mills D."/>
        </authorList>
    </citation>
    <scope>NUCLEOTIDE SEQUENCE [LARGE SCALE GENOMIC DNA]</scope>
    <source>
        <strain evidence="13">ATCC 33323 / DSM 20243 / BCRC 14619 / CIP 102991 / JCM 1131 / KCTC 3163 / NCIMB 11718 / NCTC 13722 / AM63</strain>
    </source>
</reference>
<dbReference type="PANTHER" id="PTHR10815:SF5">
    <property type="entry name" value="METHYLATED-DNA--PROTEIN-CYSTEINE METHYLTRANSFERASE"/>
    <property type="match status" value="1"/>
</dbReference>
<dbReference type="Gene3D" id="3.30.160.70">
    <property type="entry name" value="Methylated DNA-protein cysteine methyltransferase domain"/>
    <property type="match status" value="1"/>
</dbReference>
<keyword evidence="3 9" id="KW-0963">Cytoplasm</keyword>
<evidence type="ECO:0000259" key="11">
    <source>
        <dbReference type="Pfam" id="PF02870"/>
    </source>
</evidence>
<sequence length="172" mass="19474">MKTISYYNSPIGKILLASDEQGLVGLWLDTDRYYGDILAKNYSEGENEYLVSAKKWLDIYFQGKEPTFTPQLHFTGTDFQKRVWQALLKIPYGTTITYKKIAVQVAKDKEHLPIRATGGAVGRNHICIIVPCHRVVGVNHNLTGYAAGIDKKIKLLRLEGVDISQFKNHINH</sequence>
<comment type="catalytic activity">
    <reaction evidence="1 9">
        <text>a 4-O-methyl-thymidine in DNA + L-cysteinyl-[protein] = a thymidine in DNA + S-methyl-L-cysteinyl-[protein]</text>
        <dbReference type="Rhea" id="RHEA:53428"/>
        <dbReference type="Rhea" id="RHEA-COMP:10131"/>
        <dbReference type="Rhea" id="RHEA-COMP:10132"/>
        <dbReference type="Rhea" id="RHEA-COMP:13555"/>
        <dbReference type="Rhea" id="RHEA-COMP:13556"/>
        <dbReference type="ChEBI" id="CHEBI:29950"/>
        <dbReference type="ChEBI" id="CHEBI:82612"/>
        <dbReference type="ChEBI" id="CHEBI:137386"/>
        <dbReference type="ChEBI" id="CHEBI:137387"/>
        <dbReference type="EC" id="2.1.1.63"/>
    </reaction>
</comment>
<dbReference type="GO" id="GO:0003908">
    <property type="term" value="F:methylated-DNA-[protein]-cysteine S-methyltransferase activity"/>
    <property type="evidence" value="ECO:0007669"/>
    <property type="project" value="UniProtKB-UniRule"/>
</dbReference>
<dbReference type="Pfam" id="PF02870">
    <property type="entry name" value="Methyltransf_1N"/>
    <property type="match status" value="1"/>
</dbReference>
<dbReference type="InterPro" id="IPR008332">
    <property type="entry name" value="MethylG_MeTrfase_N"/>
</dbReference>
<evidence type="ECO:0000256" key="2">
    <source>
        <dbReference type="ARBA" id="ARBA00008711"/>
    </source>
</evidence>
<organism evidence="12 13">
    <name type="scientific">Lactobacillus gasseri (strain ATCC 33323 / DSM 20243 / BCRC 14619 / CIP 102991 / JCM 1131 / KCTC 3163 / NCIMB 11718 / NCTC 13722 / AM63)</name>
    <dbReference type="NCBI Taxonomy" id="324831"/>
    <lineage>
        <taxon>Bacteria</taxon>
        <taxon>Bacillati</taxon>
        <taxon>Bacillota</taxon>
        <taxon>Bacilli</taxon>
        <taxon>Lactobacillales</taxon>
        <taxon>Lactobacillaceae</taxon>
        <taxon>Lactobacillus</taxon>
    </lineage>
</organism>
<accession>A0A830PM69</accession>
<evidence type="ECO:0000256" key="4">
    <source>
        <dbReference type="ARBA" id="ARBA00022603"/>
    </source>
</evidence>
<dbReference type="NCBIfam" id="TIGR00589">
    <property type="entry name" value="ogt"/>
    <property type="match status" value="1"/>
</dbReference>
<dbReference type="FunFam" id="1.10.10.10:FF:000214">
    <property type="entry name" value="Methylated-DNA--protein-cysteine methyltransferase"/>
    <property type="match status" value="1"/>
</dbReference>
<dbReference type="InterPro" id="IPR036388">
    <property type="entry name" value="WH-like_DNA-bd_sf"/>
</dbReference>
<keyword evidence="4 9" id="KW-0489">Methyltransferase</keyword>
<dbReference type="InterPro" id="IPR036631">
    <property type="entry name" value="MGMT_N_sf"/>
</dbReference>
<evidence type="ECO:0000256" key="1">
    <source>
        <dbReference type="ARBA" id="ARBA00001286"/>
    </source>
</evidence>
<feature type="active site" description="Nucleophile; methyl group acceptor" evidence="9">
    <location>
        <position position="132"/>
    </location>
</feature>
<comment type="function">
    <text evidence="9">Involved in the cellular defense against the biological effects of O6-methylguanine (O6-MeG) and O4-methylthymine (O4-MeT) in DNA. Repairs the methylated nucleobase in DNA by stoichiometrically transferring the methyl group to a cysteine residue in the enzyme. This is a suicide reaction: the enzyme is irreversibly inactivated.</text>
</comment>
<dbReference type="GO" id="GO:0006307">
    <property type="term" value="P:DNA alkylation repair"/>
    <property type="evidence" value="ECO:0007669"/>
    <property type="project" value="UniProtKB-UniRule"/>
</dbReference>
<dbReference type="InterPro" id="IPR023546">
    <property type="entry name" value="MGMT"/>
</dbReference>
<dbReference type="Pfam" id="PF01035">
    <property type="entry name" value="DNA_binding_1"/>
    <property type="match status" value="1"/>
</dbReference>
<dbReference type="RefSeq" id="WP_003647864.1">
    <property type="nucleotide sequence ID" value="NC_008530.1"/>
</dbReference>
<dbReference type="EC" id="2.1.1.63" evidence="9"/>
<evidence type="ECO:0000259" key="10">
    <source>
        <dbReference type="Pfam" id="PF01035"/>
    </source>
</evidence>
<dbReference type="InterPro" id="IPR014048">
    <property type="entry name" value="MethylDNA_cys_MeTrfase_DNA-bd"/>
</dbReference>
<dbReference type="InterPro" id="IPR036217">
    <property type="entry name" value="MethylDNA_cys_MeTrfase_DNAb"/>
</dbReference>
<dbReference type="GeneID" id="29639932"/>
<evidence type="ECO:0000313" key="12">
    <source>
        <dbReference type="EMBL" id="ABJ59654.1"/>
    </source>
</evidence>
<evidence type="ECO:0000256" key="7">
    <source>
        <dbReference type="ARBA" id="ARBA00023204"/>
    </source>
</evidence>
<comment type="catalytic activity">
    <reaction evidence="8 9">
        <text>a 6-O-methyl-2'-deoxyguanosine in DNA + L-cysteinyl-[protein] = S-methyl-L-cysteinyl-[protein] + a 2'-deoxyguanosine in DNA</text>
        <dbReference type="Rhea" id="RHEA:24000"/>
        <dbReference type="Rhea" id="RHEA-COMP:10131"/>
        <dbReference type="Rhea" id="RHEA-COMP:10132"/>
        <dbReference type="Rhea" id="RHEA-COMP:11367"/>
        <dbReference type="Rhea" id="RHEA-COMP:11368"/>
        <dbReference type="ChEBI" id="CHEBI:29950"/>
        <dbReference type="ChEBI" id="CHEBI:82612"/>
        <dbReference type="ChEBI" id="CHEBI:85445"/>
        <dbReference type="ChEBI" id="CHEBI:85448"/>
        <dbReference type="EC" id="2.1.1.63"/>
    </reaction>
</comment>
<evidence type="ECO:0000256" key="6">
    <source>
        <dbReference type="ARBA" id="ARBA00022763"/>
    </source>
</evidence>
<comment type="similarity">
    <text evidence="2 9">Belongs to the MGMT family.</text>
</comment>
<evidence type="ECO:0000256" key="8">
    <source>
        <dbReference type="ARBA" id="ARBA00049348"/>
    </source>
</evidence>
<gene>
    <name evidence="12" type="ordered locus">LGAS_0245</name>
</gene>
<evidence type="ECO:0000256" key="5">
    <source>
        <dbReference type="ARBA" id="ARBA00022679"/>
    </source>
</evidence>
<dbReference type="Gene3D" id="1.10.10.10">
    <property type="entry name" value="Winged helix-like DNA-binding domain superfamily/Winged helix DNA-binding domain"/>
    <property type="match status" value="1"/>
</dbReference>
<comment type="subcellular location">
    <subcellularLocation>
        <location evidence="9">Cytoplasm</location>
    </subcellularLocation>
</comment>
<evidence type="ECO:0000313" key="13">
    <source>
        <dbReference type="Proteomes" id="UP000000664"/>
    </source>
</evidence>
<dbReference type="GO" id="GO:0032259">
    <property type="term" value="P:methylation"/>
    <property type="evidence" value="ECO:0007669"/>
    <property type="project" value="UniProtKB-KW"/>
</dbReference>